<keyword evidence="1" id="KW-0175">Coiled coil</keyword>
<keyword evidence="4" id="KW-1185">Reference proteome</keyword>
<name>A0A7U4M028_9BACT</name>
<dbReference type="Pfam" id="PF13884">
    <property type="entry name" value="Peptidase_S74"/>
    <property type="match status" value="1"/>
</dbReference>
<dbReference type="InterPro" id="IPR030392">
    <property type="entry name" value="S74_ICA"/>
</dbReference>
<evidence type="ECO:0000313" key="4">
    <source>
        <dbReference type="Proteomes" id="UP000034444"/>
    </source>
</evidence>
<dbReference type="Proteomes" id="UP000034444">
    <property type="component" value="Chromosome"/>
</dbReference>
<evidence type="ECO:0000256" key="1">
    <source>
        <dbReference type="SAM" id="Coils"/>
    </source>
</evidence>
<dbReference type="PROSITE" id="PS51688">
    <property type="entry name" value="ICA"/>
    <property type="match status" value="1"/>
</dbReference>
<feature type="coiled-coil region" evidence="1">
    <location>
        <begin position="311"/>
        <end position="355"/>
    </location>
</feature>
<evidence type="ECO:0000313" key="3">
    <source>
        <dbReference type="EMBL" id="AKF24365.1"/>
    </source>
</evidence>
<reference evidence="4" key="2">
    <citation type="journal article" date="2017" name="Stand. Genomic Sci.">
        <title>Complete genome sequence of the sulfur-oxidizing chemolithoautotrophic Sulfurovum lithotrophicum 42BKTT.</title>
        <authorList>
            <person name="Jeon W."/>
            <person name="Priscilla L."/>
            <person name="Park G."/>
            <person name="Lee H."/>
            <person name="Lee N."/>
            <person name="Lee D."/>
            <person name="Kwon H."/>
            <person name="Ahn I."/>
            <person name="Lee C."/>
            <person name="Lee H."/>
            <person name="Ahn J."/>
        </authorList>
    </citation>
    <scope>NUCLEOTIDE SEQUENCE [LARGE SCALE GENOMIC DNA]</scope>
    <source>
        <strain evidence="4">ATCC BAA-797 / 42BKT</strain>
    </source>
</reference>
<dbReference type="RefSeq" id="WP_046550463.1">
    <property type="nucleotide sequence ID" value="NZ_CP011308.1"/>
</dbReference>
<gene>
    <name evidence="3" type="ORF">YH65_02365</name>
</gene>
<evidence type="ECO:0000259" key="2">
    <source>
        <dbReference type="PROSITE" id="PS51688"/>
    </source>
</evidence>
<accession>A0A7U4M028</accession>
<reference evidence="3 4" key="1">
    <citation type="submission" date="2015-04" db="EMBL/GenBank/DDBJ databases">
        <title>Complete genome sequence of Sulfurovum lithotrophicum ATCC BAA-797T.</title>
        <authorList>
            <person name="Ahn J."/>
            <person name="Park G."/>
            <person name="Jeon W."/>
            <person name="Jang Y."/>
            <person name="Jang M."/>
            <person name="Lee H."/>
            <person name="Lee H."/>
        </authorList>
    </citation>
    <scope>NUCLEOTIDE SEQUENCE [LARGE SCALE GENOMIC DNA]</scope>
    <source>
        <strain evidence="4">ATCC BAA-797 / 42BKT</strain>
    </source>
</reference>
<dbReference type="EMBL" id="CP011308">
    <property type="protein sequence ID" value="AKF24365.1"/>
    <property type="molecule type" value="Genomic_DNA"/>
</dbReference>
<protein>
    <recommendedName>
        <fullName evidence="2">Peptidase S74 domain-containing protein</fullName>
    </recommendedName>
</protein>
<organism evidence="3 4">
    <name type="scientific">Sulfurovum lithotrophicum</name>
    <dbReference type="NCBI Taxonomy" id="206403"/>
    <lineage>
        <taxon>Bacteria</taxon>
        <taxon>Pseudomonadati</taxon>
        <taxon>Campylobacterota</taxon>
        <taxon>Epsilonproteobacteria</taxon>
        <taxon>Campylobacterales</taxon>
        <taxon>Sulfurovaceae</taxon>
        <taxon>Sulfurovum</taxon>
    </lineage>
</organism>
<dbReference type="AlphaFoldDB" id="A0A7U4M028"/>
<dbReference type="KEGG" id="slh:YH65_02365"/>
<feature type="domain" description="Peptidase S74" evidence="2">
    <location>
        <begin position="240"/>
        <end position="342"/>
    </location>
</feature>
<proteinExistence type="predicted"/>
<sequence length="369" mass="40376">MIDDVDDTNHDYTTVFSITHSLYNENSFIVDTAGDISLADGSVFVDRSADRVGIGTTTPSYPLHVAGGGDIGMTNGTSTWYLDNNNDWFNIGGSVNRVFTLNTNAPANNFYMLANGDVGIGVGFSPSAKLDVGGTLRNTDTITSSWTGSSTAWLHQGLVLESYNTNAAANSEVGFSLVNSRDNLRWDFRLNDNGNSFSATKRNTGGNEFNVYNTTTDFRNARVKMGGVTVFENGHLVTASSRELKTDIKPLDTQAAMDAFHKLQPVSYEYKAQKGEPVVGFIAEDVPELVAMPSRKTFDSAEVTALLTKVVQEQDKVLSQTRKELKEAQEKIARLEKMEKKVAMMESILTNLALDTSRSTKEKVSLNQK</sequence>